<evidence type="ECO:0000313" key="2">
    <source>
        <dbReference type="Proteomes" id="UP000270094"/>
    </source>
</evidence>
<evidence type="ECO:0000313" key="1">
    <source>
        <dbReference type="EMBL" id="VDM72952.1"/>
    </source>
</evidence>
<proteinExistence type="predicted"/>
<protein>
    <submittedName>
        <fullName evidence="1">Uncharacterized protein</fullName>
    </submittedName>
</protein>
<dbReference type="AlphaFoldDB" id="A0A3P7L0L2"/>
<reference evidence="1 2" key="1">
    <citation type="submission" date="2018-11" db="EMBL/GenBank/DDBJ databases">
        <authorList>
            <consortium name="Pathogen Informatics"/>
        </authorList>
    </citation>
    <scope>NUCLEOTIDE SEQUENCE [LARGE SCALE GENOMIC DNA]</scope>
</reference>
<accession>A0A3P7L0L2</accession>
<keyword evidence="2" id="KW-1185">Reference proteome</keyword>
<sequence length="81" mass="9752">MKKKKEEIVLLNSRKLLREERLLSPSQWTFWDEQRRQYVKILLRKAMAYPSGGLLKELCLRFISLRRIPPLLLSYVTTHHS</sequence>
<dbReference type="Proteomes" id="UP000270094">
    <property type="component" value="Unassembled WGS sequence"/>
</dbReference>
<gene>
    <name evidence="1" type="ORF">SVUK_LOCUS7950</name>
</gene>
<name>A0A3P7L0L2_STRVU</name>
<dbReference type="EMBL" id="UYYB01028066">
    <property type="protein sequence ID" value="VDM72952.1"/>
    <property type="molecule type" value="Genomic_DNA"/>
</dbReference>
<organism evidence="1 2">
    <name type="scientific">Strongylus vulgaris</name>
    <name type="common">Blood worm</name>
    <dbReference type="NCBI Taxonomy" id="40348"/>
    <lineage>
        <taxon>Eukaryota</taxon>
        <taxon>Metazoa</taxon>
        <taxon>Ecdysozoa</taxon>
        <taxon>Nematoda</taxon>
        <taxon>Chromadorea</taxon>
        <taxon>Rhabditida</taxon>
        <taxon>Rhabditina</taxon>
        <taxon>Rhabditomorpha</taxon>
        <taxon>Strongyloidea</taxon>
        <taxon>Strongylidae</taxon>
        <taxon>Strongylus</taxon>
    </lineage>
</organism>